<reference evidence="1 2" key="1">
    <citation type="submission" date="2020-05" db="EMBL/GenBank/DDBJ databases">
        <title>Aquincola sp. isolate from soil.</title>
        <authorList>
            <person name="Han J."/>
            <person name="Kim D.-U."/>
        </authorList>
    </citation>
    <scope>NUCLEOTIDE SEQUENCE [LARGE SCALE GENOMIC DNA]</scope>
    <source>
        <strain evidence="1 2">S2</strain>
    </source>
</reference>
<sequence length="752" mass="79240">MRRVMLAAWAAVAACGGGSGGDSTGTSPPPAPAPPAQATLTGWTGEREAWAQATITLTCADGSEAQAVSSREGRYTATVPAAGLPCLAQARKSDNASLWSAALAAGTVNVTTLSDALLARLLQQPTNGLFGDAGLARRLSAASVAEADVALRAALADVDLGTAASPLTTPIGTSADDPLVRANGRLLDHLSARGMTALTLVHALAYQRNAGALRMGLAEGDLGRMLALPTAVDRPGLLPDAVRSSPAQLSGTSAVPFLSTRDVTFRGSDGGRRWEPIGALLSTVTDYRGLLLGLSRQRLMISSDAGRTWAAVAGGPSGLGFAHFVKPEDGRLWVLTDAGPAYASADGLHWQSATPDEAVRDAQFYPWRHRAPPLRSVTNAGNGTVLSCLASACTSARIADWTEIWSIHAVQGSDEFLAHTGGGGGGERLAISSDGLTWRPIGSALIGPNDRALRTSTGRLLVSGPPVKPLVTDDEGATWQTLDITPHGDWQALGAASQLRRRVPSELELSTDGGQHWRMAPLTINGDVLLDVQRSPAGLALRQRGPGLLELSEDGGITWAPTSLGELGSFAWLGDRFAVIDAVNGLRTSRDGRTWTVMPRPEMPLFLPRNIAGDGRTWLWRFQDRPSGTSTSLLESRDQGRTWAAPELPDPAARSGGVFSCDGGLYLGVDRGLWLRVYPSGWRQVPLPVGAFAIGCERGLLLAETFPSDHDRHLASADRGLTWTPIGRPGTTQVFDGERWWSIGPTSMTLWP</sequence>
<keyword evidence="2" id="KW-1185">Reference proteome</keyword>
<dbReference type="Proteomes" id="UP000737171">
    <property type="component" value="Unassembled WGS sequence"/>
</dbReference>
<dbReference type="EMBL" id="JABRWJ010000005">
    <property type="protein sequence ID" value="NRF69131.1"/>
    <property type="molecule type" value="Genomic_DNA"/>
</dbReference>
<evidence type="ECO:0008006" key="3">
    <source>
        <dbReference type="Google" id="ProtNLM"/>
    </source>
</evidence>
<proteinExistence type="predicted"/>
<dbReference type="SUPFAM" id="SSF110296">
    <property type="entry name" value="Oligoxyloglucan reducing end-specific cellobiohydrolase"/>
    <property type="match status" value="1"/>
</dbReference>
<evidence type="ECO:0000313" key="1">
    <source>
        <dbReference type="EMBL" id="NRF69131.1"/>
    </source>
</evidence>
<dbReference type="SUPFAM" id="SSF50939">
    <property type="entry name" value="Sialidases"/>
    <property type="match status" value="1"/>
</dbReference>
<dbReference type="RefSeq" id="WP_173125470.1">
    <property type="nucleotide sequence ID" value="NZ_JABRWJ010000005.1"/>
</dbReference>
<organism evidence="1 2">
    <name type="scientific">Pseudaquabacterium terrae</name>
    <dbReference type="NCBI Taxonomy" id="2732868"/>
    <lineage>
        <taxon>Bacteria</taxon>
        <taxon>Pseudomonadati</taxon>
        <taxon>Pseudomonadota</taxon>
        <taxon>Betaproteobacteria</taxon>
        <taxon>Burkholderiales</taxon>
        <taxon>Sphaerotilaceae</taxon>
        <taxon>Pseudaquabacterium</taxon>
    </lineage>
</organism>
<evidence type="ECO:0000313" key="2">
    <source>
        <dbReference type="Proteomes" id="UP000737171"/>
    </source>
</evidence>
<dbReference type="InterPro" id="IPR036278">
    <property type="entry name" value="Sialidase_sf"/>
</dbReference>
<accession>A0ABX2EKN6</accession>
<protein>
    <recommendedName>
        <fullName evidence="3">Photosynthesis system II assembly factor Ycf48/Hcf136-like domain-containing protein</fullName>
    </recommendedName>
</protein>
<dbReference type="Gene3D" id="2.130.10.10">
    <property type="entry name" value="YVTN repeat-like/Quinoprotein amine dehydrogenase"/>
    <property type="match status" value="1"/>
</dbReference>
<gene>
    <name evidence="1" type="ORF">HLB44_19225</name>
</gene>
<dbReference type="InterPro" id="IPR015943">
    <property type="entry name" value="WD40/YVTN_repeat-like_dom_sf"/>
</dbReference>
<comment type="caution">
    <text evidence="1">The sequence shown here is derived from an EMBL/GenBank/DDBJ whole genome shotgun (WGS) entry which is preliminary data.</text>
</comment>
<name>A0ABX2EKN6_9BURK</name>
<dbReference type="PROSITE" id="PS51257">
    <property type="entry name" value="PROKAR_LIPOPROTEIN"/>
    <property type="match status" value="1"/>
</dbReference>